<proteinExistence type="predicted"/>
<evidence type="ECO:0000313" key="2">
    <source>
        <dbReference type="EMBL" id="EGD74429.1"/>
    </source>
</evidence>
<feature type="compositionally biased region" description="Polar residues" evidence="1">
    <location>
        <begin position="255"/>
        <end position="265"/>
    </location>
</feature>
<gene>
    <name evidence="2" type="ORF">PTSG_05793</name>
</gene>
<dbReference type="Gene3D" id="1.25.10.10">
    <property type="entry name" value="Leucine-rich Repeat Variant"/>
    <property type="match status" value="1"/>
</dbReference>
<dbReference type="AlphaFoldDB" id="F2UCT4"/>
<dbReference type="KEGG" id="sre:PTSG_05793"/>
<keyword evidence="3" id="KW-1185">Reference proteome</keyword>
<dbReference type="Proteomes" id="UP000007799">
    <property type="component" value="Unassembled WGS sequence"/>
</dbReference>
<name>F2UCT4_SALR5</name>
<feature type="region of interest" description="Disordered" evidence="1">
    <location>
        <begin position="83"/>
        <end position="113"/>
    </location>
</feature>
<feature type="compositionally biased region" description="Polar residues" evidence="1">
    <location>
        <begin position="84"/>
        <end position="93"/>
    </location>
</feature>
<dbReference type="InParanoid" id="F2UCT4"/>
<dbReference type="EMBL" id="GL832969">
    <property type="protein sequence ID" value="EGD74429.1"/>
    <property type="molecule type" value="Genomic_DNA"/>
</dbReference>
<feature type="region of interest" description="Disordered" evidence="1">
    <location>
        <begin position="697"/>
        <end position="758"/>
    </location>
</feature>
<organism evidence="3">
    <name type="scientific">Salpingoeca rosetta (strain ATCC 50818 / BSB-021)</name>
    <dbReference type="NCBI Taxonomy" id="946362"/>
    <lineage>
        <taxon>Eukaryota</taxon>
        <taxon>Choanoflagellata</taxon>
        <taxon>Craspedida</taxon>
        <taxon>Salpingoecidae</taxon>
        <taxon>Salpingoeca</taxon>
    </lineage>
</organism>
<dbReference type="RefSeq" id="XP_004992686.1">
    <property type="nucleotide sequence ID" value="XM_004992629.1"/>
</dbReference>
<dbReference type="GeneID" id="16073581"/>
<protein>
    <submittedName>
        <fullName evidence="2">Uncharacterized protein</fullName>
    </submittedName>
</protein>
<feature type="compositionally biased region" description="Polar residues" evidence="1">
    <location>
        <begin position="714"/>
        <end position="725"/>
    </location>
</feature>
<feature type="region of interest" description="Disordered" evidence="1">
    <location>
        <begin position="242"/>
        <end position="284"/>
    </location>
</feature>
<evidence type="ECO:0000256" key="1">
    <source>
        <dbReference type="SAM" id="MobiDB-lite"/>
    </source>
</evidence>
<dbReference type="InterPro" id="IPR011989">
    <property type="entry name" value="ARM-like"/>
</dbReference>
<feature type="compositionally biased region" description="Polar residues" evidence="1">
    <location>
        <begin position="736"/>
        <end position="746"/>
    </location>
</feature>
<reference evidence="2" key="1">
    <citation type="submission" date="2009-08" db="EMBL/GenBank/DDBJ databases">
        <title>Annotation of Salpingoeca rosetta.</title>
        <authorList>
            <consortium name="The Broad Institute Genome Sequencing Platform"/>
            <person name="Russ C."/>
            <person name="Cuomo C."/>
            <person name="Burger G."/>
            <person name="Gray M.W."/>
            <person name="Holland P.W.H."/>
            <person name="King N."/>
            <person name="Lang F.B.F."/>
            <person name="Roger A.J."/>
            <person name="Ruiz-Trillo I."/>
            <person name="Young S.K."/>
            <person name="Zeng Q."/>
            <person name="Gargeya S."/>
            <person name="Alvarado L."/>
            <person name="Berlin A."/>
            <person name="Chapman S.B."/>
            <person name="Chen Z."/>
            <person name="Freedman E."/>
            <person name="Gellesch M."/>
            <person name="Goldberg J."/>
            <person name="Griggs A."/>
            <person name="Gujja S."/>
            <person name="Heilman E."/>
            <person name="Heiman D."/>
            <person name="Howarth C."/>
            <person name="Mehta T."/>
            <person name="Neiman D."/>
            <person name="Pearson M."/>
            <person name="Roberts A."/>
            <person name="Saif S."/>
            <person name="Shea T."/>
            <person name="Shenoy N."/>
            <person name="Sisk P."/>
            <person name="Stolte C."/>
            <person name="Sykes S."/>
            <person name="White J."/>
            <person name="Yandava C."/>
            <person name="Haas B."/>
            <person name="Nusbaum C."/>
            <person name="Birren B."/>
        </authorList>
    </citation>
    <scope>NUCLEOTIDE SEQUENCE [LARGE SCALE GENOMIC DNA]</scope>
    <source>
        <strain evidence="2">ATCC 50818</strain>
    </source>
</reference>
<accession>F2UCT4</accession>
<feature type="compositionally biased region" description="Acidic residues" evidence="1">
    <location>
        <begin position="748"/>
        <end position="757"/>
    </location>
</feature>
<evidence type="ECO:0000313" key="3">
    <source>
        <dbReference type="Proteomes" id="UP000007799"/>
    </source>
</evidence>
<sequence length="1081" mass="118224">MSKPVFVEELHTDVADVVAFHPTFDVFTQHLQAAGYSSADCTFTFGGREVTLKENSWPFFVHQYQTDSKTALHVSRVTRVTRRFASSSAQPQGDQAVDPDVPLPKKAKRPGETHKAVTLARAVLRSRAHGVKIMGGDYAYELSKAQLTIGTHECVFVQLVADALFEHDAMRRTWSLVRDKLVVIPVMRIPEWQTLVAAKHKLECDIPVAVAMADLSAQFTWHDGASHMVQHLEVLACDGMATQRSPDTPVDTPAEPSSSSVTTLHVTDPHEHGATLDPDEHTDSGQALPVLAKQRAERIQKIGDLQQFSDMKKARDHASTCTNKTARSGPGTSLQDIRVSLARVRKAQDTPSIDTAQLTKFIDCEQWAEAGPPTADDIEQSYGGMCNALELSLRLGILPHDEKWTVQCPARLQSTTHLTFEGLNSDGFRVESAYLAAELLMADIPDAVTAHQLYPDPIDYKSSSSATRSPYSFITSTCIGMKYDLVVDNEVAFLVKRSDPSVRTETSARGVKSACLLSGTSNWLLLCSTGILKMSHTGKITTLKVESTLSTLDHIHFHSASEGLAVSGKAVGRCVIEGDTIRVTDVELFSITIREAVRCGDMIYLATDNGLMKCQDEQQSTPFMEKRKKDCTLQEAIAHVRDVHEYTVDQYEQQLQITAGTSSPESLQGPGDRTASKELYARVREVIGDKTVVSRIRGLKKQRPGTKPALRTQVEFQSASTGLQRTTDDDDKDNDSTLVNTSTTTVPEADDEDDDGGLNDSTVSLSACHHRQAADIVITAVRRWSVPCTSMETVSQLVVSSVVAGMCTEGCTGTSCTTASHPTDSHGHCTFAASTWPHLNLPHHHHCHPSLHAAGFKQLTALDAVGSWTTTPGSKEAAIVFLVRMHVLANVAQERFLDYDNDSVPFMKNILQHANDRQYRMLRGLWACLFARTSSAAQIEEDDPQPTYIHTRVPGSRASPNSGATENCISVFVKIAHGLSEMLTHLLDWLSITEDDDEAKYIFTCLVEVLQARQDPRVTAPESPVIGTPAAAVNEPHCPGHVHSLINMQDSPAHGVLGQLMQDPQVHARVQCAVEALSSSA</sequence>
<dbReference type="OrthoDB" id="543373at2759"/>
<feature type="compositionally biased region" description="Basic and acidic residues" evidence="1">
    <location>
        <begin position="267"/>
        <end position="283"/>
    </location>
</feature>